<dbReference type="Proteomes" id="UP000886501">
    <property type="component" value="Unassembled WGS sequence"/>
</dbReference>
<keyword evidence="2" id="KW-1185">Reference proteome</keyword>
<dbReference type="EMBL" id="MU118455">
    <property type="protein sequence ID" value="KAF9642469.1"/>
    <property type="molecule type" value="Genomic_DNA"/>
</dbReference>
<sequence length="712" mass="81756">MVVSRSSRRNEHMDAAETVWDLRRGERFKPPPGWSVVTSLPEGEGVSHLDGLTYFWYGNWFSPDNPEGWRVVTMPNASWIPYPHLQYRDVHLRQDGFLGREDPVTSPQLHNGALPHLACISLSGPEGSDALFFREKIDFEFVDPPTSFPRRCEPSPIAKSRCRKVWDRLKLEYMAFVARHGKDRHKRLNVVTSLFEIGVGSISQFQGMYLELTFHFAILCRLYLEIEAYYRHHELSESHKFSMDPRPVDTSLVGTITMDETVCYRFHHMGVLVWLNRRLAPSPGVPCRLITERIPLNRDFQKVSTNGIDVIITRIPHVRPIFEGHCNDTSYLLRISDWVQDCFRTELGIDHPLRSFFASYQRKPHLQSENEAETSKKRKTDGSGGGKASKKAKRRKNRPADGVRADPSEAEPSMMAGKQQEGPKPPHIASFALADLTIDLKQLLQYATPKPSGAWETVDRELEPESKPSLHLVPALDVFTGVDNVLQLKCFIYVWLKVKNRWLLRVSKELQPPEFANRRAWRTFMRGSFDPSPIRPESEAGKSRLHFTDYLGLSEPLTFDINSTKLGLAPLHPLKKTVEGSSVRNALHEINEINFLYDVYEVELRRTWDLPSIIVDRLRHIAGNNRNPFENPTPISRRSISERLGWIVALKDVVKEWLTSFPKPRDFDLEPRRTPAGPKVEDVLALELAVAKYYAHVAREILGRRPTIPLYR</sequence>
<protein>
    <submittedName>
        <fullName evidence="1">Uncharacterized protein</fullName>
    </submittedName>
</protein>
<organism evidence="1 2">
    <name type="scientific">Thelephora ganbajun</name>
    <name type="common">Ganba fungus</name>
    <dbReference type="NCBI Taxonomy" id="370292"/>
    <lineage>
        <taxon>Eukaryota</taxon>
        <taxon>Fungi</taxon>
        <taxon>Dikarya</taxon>
        <taxon>Basidiomycota</taxon>
        <taxon>Agaricomycotina</taxon>
        <taxon>Agaricomycetes</taxon>
        <taxon>Thelephorales</taxon>
        <taxon>Thelephoraceae</taxon>
        <taxon>Thelephora</taxon>
    </lineage>
</organism>
<reference evidence="1" key="1">
    <citation type="submission" date="2019-10" db="EMBL/GenBank/DDBJ databases">
        <authorList>
            <consortium name="DOE Joint Genome Institute"/>
            <person name="Kuo A."/>
            <person name="Miyauchi S."/>
            <person name="Kiss E."/>
            <person name="Drula E."/>
            <person name="Kohler A."/>
            <person name="Sanchez-Garcia M."/>
            <person name="Andreopoulos B."/>
            <person name="Barry K.W."/>
            <person name="Bonito G."/>
            <person name="Buee M."/>
            <person name="Carver A."/>
            <person name="Chen C."/>
            <person name="Cichocki N."/>
            <person name="Clum A."/>
            <person name="Culley D."/>
            <person name="Crous P.W."/>
            <person name="Fauchery L."/>
            <person name="Girlanda M."/>
            <person name="Hayes R."/>
            <person name="Keri Z."/>
            <person name="Labutti K."/>
            <person name="Lipzen A."/>
            <person name="Lombard V."/>
            <person name="Magnuson J."/>
            <person name="Maillard F."/>
            <person name="Morin E."/>
            <person name="Murat C."/>
            <person name="Nolan M."/>
            <person name="Ohm R."/>
            <person name="Pangilinan J."/>
            <person name="Pereira M."/>
            <person name="Perotto S."/>
            <person name="Peter M."/>
            <person name="Riley R."/>
            <person name="Sitrit Y."/>
            <person name="Stielow B."/>
            <person name="Szollosi G."/>
            <person name="Zifcakova L."/>
            <person name="Stursova M."/>
            <person name="Spatafora J.W."/>
            <person name="Tedersoo L."/>
            <person name="Vaario L.-M."/>
            <person name="Yamada A."/>
            <person name="Yan M."/>
            <person name="Wang P."/>
            <person name="Xu J."/>
            <person name="Bruns T."/>
            <person name="Baldrian P."/>
            <person name="Vilgalys R."/>
            <person name="Henrissat B."/>
            <person name="Grigoriev I.V."/>
            <person name="Hibbett D."/>
            <person name="Nagy L.G."/>
            <person name="Martin F.M."/>
        </authorList>
    </citation>
    <scope>NUCLEOTIDE SEQUENCE</scope>
    <source>
        <strain evidence="1">P2</strain>
    </source>
</reference>
<gene>
    <name evidence="1" type="ORF">BDM02DRAFT_3133072</name>
</gene>
<name>A0ACB6YZ25_THEGA</name>
<reference evidence="1" key="2">
    <citation type="journal article" date="2020" name="Nat. Commun.">
        <title>Large-scale genome sequencing of mycorrhizal fungi provides insights into the early evolution of symbiotic traits.</title>
        <authorList>
            <person name="Miyauchi S."/>
            <person name="Kiss E."/>
            <person name="Kuo A."/>
            <person name="Drula E."/>
            <person name="Kohler A."/>
            <person name="Sanchez-Garcia M."/>
            <person name="Morin E."/>
            <person name="Andreopoulos B."/>
            <person name="Barry K.W."/>
            <person name="Bonito G."/>
            <person name="Buee M."/>
            <person name="Carver A."/>
            <person name="Chen C."/>
            <person name="Cichocki N."/>
            <person name="Clum A."/>
            <person name="Culley D."/>
            <person name="Crous P.W."/>
            <person name="Fauchery L."/>
            <person name="Girlanda M."/>
            <person name="Hayes R.D."/>
            <person name="Keri Z."/>
            <person name="LaButti K."/>
            <person name="Lipzen A."/>
            <person name="Lombard V."/>
            <person name="Magnuson J."/>
            <person name="Maillard F."/>
            <person name="Murat C."/>
            <person name="Nolan M."/>
            <person name="Ohm R.A."/>
            <person name="Pangilinan J."/>
            <person name="Pereira M.F."/>
            <person name="Perotto S."/>
            <person name="Peter M."/>
            <person name="Pfister S."/>
            <person name="Riley R."/>
            <person name="Sitrit Y."/>
            <person name="Stielow J.B."/>
            <person name="Szollosi G."/>
            <person name="Zifcakova L."/>
            <person name="Stursova M."/>
            <person name="Spatafora J.W."/>
            <person name="Tedersoo L."/>
            <person name="Vaario L.M."/>
            <person name="Yamada A."/>
            <person name="Yan M."/>
            <person name="Wang P."/>
            <person name="Xu J."/>
            <person name="Bruns T."/>
            <person name="Baldrian P."/>
            <person name="Vilgalys R."/>
            <person name="Dunand C."/>
            <person name="Henrissat B."/>
            <person name="Grigoriev I.V."/>
            <person name="Hibbett D."/>
            <person name="Nagy L.G."/>
            <person name="Martin F.M."/>
        </authorList>
    </citation>
    <scope>NUCLEOTIDE SEQUENCE</scope>
    <source>
        <strain evidence="1">P2</strain>
    </source>
</reference>
<evidence type="ECO:0000313" key="2">
    <source>
        <dbReference type="Proteomes" id="UP000886501"/>
    </source>
</evidence>
<proteinExistence type="predicted"/>
<comment type="caution">
    <text evidence="1">The sequence shown here is derived from an EMBL/GenBank/DDBJ whole genome shotgun (WGS) entry which is preliminary data.</text>
</comment>
<accession>A0ACB6YZ25</accession>
<evidence type="ECO:0000313" key="1">
    <source>
        <dbReference type="EMBL" id="KAF9642469.1"/>
    </source>
</evidence>